<feature type="transmembrane region" description="Helical" evidence="1">
    <location>
        <begin position="161"/>
        <end position="183"/>
    </location>
</feature>
<dbReference type="Pfam" id="PF12730">
    <property type="entry name" value="ABC2_membrane_4"/>
    <property type="match status" value="1"/>
</dbReference>
<proteinExistence type="predicted"/>
<feature type="transmembrane region" description="Helical" evidence="1">
    <location>
        <begin position="20"/>
        <end position="40"/>
    </location>
</feature>
<keyword evidence="1" id="KW-0812">Transmembrane</keyword>
<dbReference type="AlphaFoldDB" id="A0A3S9USC0"/>
<name>A0A3S9USC0_9BACL</name>
<sequence length="244" mass="26218">MRTFARILSSEQLKMSKSRLWLILIVSPILACLIGVFANLPSGPVAWPMLIASMVMLHGLLILPIITGVLSASICRYEHNGGGWKQLLAMPVSRTAVYFAKLTIVAGLLAICQLLMLGAFLMAGAFHGILGDIPWGALATSLIGGWIACLPLATLQLGVSLGWASFAAPLAVNVSLTIPNMLIVNSSTYAPFYPWAQPLLAMMPTGQRDFGAFNLPIESLMVTVLGSLIVFMIVGLVHFQRKEI</sequence>
<dbReference type="PANTHER" id="PTHR37305:SF1">
    <property type="entry name" value="MEMBRANE PROTEIN"/>
    <property type="match status" value="1"/>
</dbReference>
<feature type="transmembrane region" description="Helical" evidence="1">
    <location>
        <begin position="220"/>
        <end position="239"/>
    </location>
</feature>
<dbReference type="KEGG" id="plut:EI981_00895"/>
<reference evidence="3" key="1">
    <citation type="submission" date="2018-12" db="EMBL/GenBank/DDBJ databases">
        <title>Complete genome sequence of Paenibacillus sp. MBLB1234.</title>
        <authorList>
            <person name="Nam Y.-D."/>
            <person name="Kang J."/>
            <person name="Chung W.-H."/>
            <person name="Park Y.S."/>
        </authorList>
    </citation>
    <scope>NUCLEOTIDE SEQUENCE [LARGE SCALE GENOMIC DNA]</scope>
    <source>
        <strain evidence="3">MBLB1234</strain>
    </source>
</reference>
<dbReference type="EMBL" id="CP034346">
    <property type="protein sequence ID" value="AZS13183.1"/>
    <property type="molecule type" value="Genomic_DNA"/>
</dbReference>
<organism evidence="2 3">
    <name type="scientific">Paenibacillus lutimineralis</name>
    <dbReference type="NCBI Taxonomy" id="2707005"/>
    <lineage>
        <taxon>Bacteria</taxon>
        <taxon>Bacillati</taxon>
        <taxon>Bacillota</taxon>
        <taxon>Bacilli</taxon>
        <taxon>Bacillales</taxon>
        <taxon>Paenibacillaceae</taxon>
        <taxon>Paenibacillus</taxon>
    </lineage>
</organism>
<evidence type="ECO:0000313" key="3">
    <source>
        <dbReference type="Proteomes" id="UP000270678"/>
    </source>
</evidence>
<accession>A0A3S9USC0</accession>
<keyword evidence="1" id="KW-1133">Transmembrane helix</keyword>
<gene>
    <name evidence="2" type="ORF">EI981_00895</name>
</gene>
<protein>
    <recommendedName>
        <fullName evidence="4">Lantibiotic immunity ABC transporter MutE/EpiE family permease subunit</fullName>
    </recommendedName>
</protein>
<feature type="transmembrane region" description="Helical" evidence="1">
    <location>
        <begin position="133"/>
        <end position="154"/>
    </location>
</feature>
<evidence type="ECO:0000313" key="2">
    <source>
        <dbReference type="EMBL" id="AZS13183.1"/>
    </source>
</evidence>
<dbReference type="OrthoDB" id="9781996at2"/>
<feature type="transmembrane region" description="Helical" evidence="1">
    <location>
        <begin position="46"/>
        <end position="75"/>
    </location>
</feature>
<dbReference type="RefSeq" id="WP_126994610.1">
    <property type="nucleotide sequence ID" value="NZ_CP034346.1"/>
</dbReference>
<dbReference type="CDD" id="cd21809">
    <property type="entry name" value="ABC-2_lan_permease-like"/>
    <property type="match status" value="1"/>
</dbReference>
<evidence type="ECO:0008006" key="4">
    <source>
        <dbReference type="Google" id="ProtNLM"/>
    </source>
</evidence>
<dbReference type="PANTHER" id="PTHR37305">
    <property type="entry name" value="INTEGRAL MEMBRANE PROTEIN-RELATED"/>
    <property type="match status" value="1"/>
</dbReference>
<dbReference type="Proteomes" id="UP000270678">
    <property type="component" value="Chromosome"/>
</dbReference>
<keyword evidence="3" id="KW-1185">Reference proteome</keyword>
<keyword evidence="1" id="KW-0472">Membrane</keyword>
<feature type="transmembrane region" description="Helical" evidence="1">
    <location>
        <begin position="96"/>
        <end position="121"/>
    </location>
</feature>
<evidence type="ECO:0000256" key="1">
    <source>
        <dbReference type="SAM" id="Phobius"/>
    </source>
</evidence>